<dbReference type="EMBL" id="PNRG01000033">
    <property type="protein sequence ID" value="PMR78453.1"/>
    <property type="molecule type" value="Genomic_DNA"/>
</dbReference>
<keyword evidence="3" id="KW-1185">Reference proteome</keyword>
<dbReference type="RefSeq" id="WP_102589514.1">
    <property type="nucleotide sequence ID" value="NZ_BNAE01000001.1"/>
</dbReference>
<gene>
    <name evidence="2" type="ORF">C1H70_17055</name>
</gene>
<evidence type="ECO:0000313" key="3">
    <source>
        <dbReference type="Proteomes" id="UP000235547"/>
    </source>
</evidence>
<dbReference type="AlphaFoldDB" id="A0A2N7UDE1"/>
<name>A0A2N7UDE1_9GAMM</name>
<dbReference type="Pfam" id="PF06568">
    <property type="entry name" value="YjiS-like"/>
    <property type="match status" value="1"/>
</dbReference>
<dbReference type="OrthoDB" id="7306802at2"/>
<evidence type="ECO:0000313" key="2">
    <source>
        <dbReference type="EMBL" id="PMR78453.1"/>
    </source>
</evidence>
<comment type="caution">
    <text evidence="2">The sequence shown here is derived from an EMBL/GenBank/DDBJ whole genome shotgun (WGS) entry which is preliminary data.</text>
</comment>
<evidence type="ECO:0000259" key="1">
    <source>
        <dbReference type="Pfam" id="PF06568"/>
    </source>
</evidence>
<feature type="domain" description="YjiS-like" evidence="1">
    <location>
        <begin position="8"/>
        <end position="42"/>
    </location>
</feature>
<dbReference type="Proteomes" id="UP000235547">
    <property type="component" value="Unassembled WGS sequence"/>
</dbReference>
<accession>A0A2N7UDE1</accession>
<organism evidence="2 3">
    <name type="scientific">Halomonas urumqiensis</name>
    <dbReference type="NCBI Taxonomy" id="1684789"/>
    <lineage>
        <taxon>Bacteria</taxon>
        <taxon>Pseudomonadati</taxon>
        <taxon>Pseudomonadota</taxon>
        <taxon>Gammaproteobacteria</taxon>
        <taxon>Oceanospirillales</taxon>
        <taxon>Halomonadaceae</taxon>
        <taxon>Halomonas</taxon>
    </lineage>
</organism>
<reference evidence="2 3" key="1">
    <citation type="submission" date="2018-01" db="EMBL/GenBank/DDBJ databases">
        <title>Halomonas endophytica sp. nov., isolated from storage liquid in the stems of Populus euphratica.</title>
        <authorList>
            <person name="Chen C."/>
        </authorList>
    </citation>
    <scope>NUCLEOTIDE SEQUENCE [LARGE SCALE GENOMIC DNA]</scope>
    <source>
        <strain evidence="2 3">BZ-SZ-XJ27</strain>
    </source>
</reference>
<proteinExistence type="predicted"/>
<protein>
    <recommendedName>
        <fullName evidence="1">YjiS-like domain-containing protein</fullName>
    </recommendedName>
</protein>
<sequence length="52" mass="6208">MHLPSLTSRLRVIMQRRRTRRALLGLDKRLLDDIGINPEQARREATKPFWKP</sequence>
<dbReference type="InterPro" id="IPR009506">
    <property type="entry name" value="YjiS-like"/>
</dbReference>